<reference evidence="1 2" key="1">
    <citation type="submission" date="2013-11" db="EMBL/GenBank/DDBJ databases">
        <title>The Genome Sequence of Phytophthora parasitica P1976.</title>
        <authorList>
            <consortium name="The Broad Institute Genomics Platform"/>
            <person name="Russ C."/>
            <person name="Tyler B."/>
            <person name="Panabieres F."/>
            <person name="Shan W."/>
            <person name="Tripathy S."/>
            <person name="Grunwald N."/>
            <person name="Machado M."/>
            <person name="Johnson C.S."/>
            <person name="Walker B."/>
            <person name="Young S."/>
            <person name="Zeng Q."/>
            <person name="Gargeya S."/>
            <person name="Fitzgerald M."/>
            <person name="Haas B."/>
            <person name="Abouelleil A."/>
            <person name="Allen A.W."/>
            <person name="Alvarado L."/>
            <person name="Arachchi H.M."/>
            <person name="Berlin A.M."/>
            <person name="Chapman S.B."/>
            <person name="Gainer-Dewar J."/>
            <person name="Goldberg J."/>
            <person name="Griggs A."/>
            <person name="Gujja S."/>
            <person name="Hansen M."/>
            <person name="Howarth C."/>
            <person name="Imamovic A."/>
            <person name="Ireland A."/>
            <person name="Larimer J."/>
            <person name="McCowan C."/>
            <person name="Murphy C."/>
            <person name="Pearson M."/>
            <person name="Poon T.W."/>
            <person name="Priest M."/>
            <person name="Roberts A."/>
            <person name="Saif S."/>
            <person name="Shea T."/>
            <person name="Sisk P."/>
            <person name="Sykes S."/>
            <person name="Wortman J."/>
            <person name="Nusbaum C."/>
            <person name="Birren B."/>
        </authorList>
    </citation>
    <scope>NUCLEOTIDE SEQUENCE [LARGE SCALE GENOMIC DNA]</scope>
    <source>
        <strain evidence="1 2">P1976</strain>
    </source>
</reference>
<dbReference type="Proteomes" id="UP000028582">
    <property type="component" value="Unassembled WGS sequence"/>
</dbReference>
<dbReference type="OrthoDB" id="117166at2759"/>
<proteinExistence type="predicted"/>
<dbReference type="AlphaFoldDB" id="A0A081A9V1"/>
<evidence type="ECO:0000313" key="2">
    <source>
        <dbReference type="Proteomes" id="UP000028582"/>
    </source>
</evidence>
<evidence type="ECO:0000313" key="1">
    <source>
        <dbReference type="EMBL" id="ETO75662.1"/>
    </source>
</evidence>
<protein>
    <submittedName>
        <fullName evidence="1">Uncharacterized protein</fullName>
    </submittedName>
</protein>
<comment type="caution">
    <text evidence="1">The sequence shown here is derived from an EMBL/GenBank/DDBJ whole genome shotgun (WGS) entry which is preliminary data.</text>
</comment>
<organism evidence="1 2">
    <name type="scientific">Phytophthora nicotianae P1976</name>
    <dbReference type="NCBI Taxonomy" id="1317066"/>
    <lineage>
        <taxon>Eukaryota</taxon>
        <taxon>Sar</taxon>
        <taxon>Stramenopiles</taxon>
        <taxon>Oomycota</taxon>
        <taxon>Peronosporomycetes</taxon>
        <taxon>Peronosporales</taxon>
        <taxon>Peronosporaceae</taxon>
        <taxon>Phytophthora</taxon>
    </lineage>
</organism>
<sequence length="366" mass="42004">MEACIPLHKTVRSTPYTRCQGRLRKRPNHELEYLRQQVVDLEEELEVLRQPDSSLTSTVELKLSDGDTWESLAEKQSAKANSVLMENVELHTALEGQLRVARTLENVIDHHRRKSSQEIRWFTGDAERPRPSDLSDELLYALLEEDMGNQYASVDNVLEASAISRVNCELNPQLQVKRNADGVSFHLHEVHLLPFSVPSVTHALHNSLSHGDAGRPMTRCRRIWKSDNCLRATTVTTLNLPNARQVEVTTRLVQRSIPEPTRTVNVWAAYVEIQGSMFVRLEEKGWIVLEPHHFKKNGYSAKALGTTLRTAIRVNPVMQFYSEEDEKQHVDEMTEIVMDTYNCNFGLLYQVLENLMLDNAMNKKRH</sequence>
<accession>A0A081A9V1</accession>
<dbReference type="EMBL" id="ANJA01001634">
    <property type="protein sequence ID" value="ETO75662.1"/>
    <property type="molecule type" value="Genomic_DNA"/>
</dbReference>
<gene>
    <name evidence="1" type="ORF">F444_08793</name>
</gene>
<name>A0A081A9V1_PHYNI</name>